<dbReference type="EMBL" id="JAXCGZ010003839">
    <property type="protein sequence ID" value="KAK7082965.1"/>
    <property type="molecule type" value="Genomic_DNA"/>
</dbReference>
<proteinExistence type="predicted"/>
<comment type="caution">
    <text evidence="2">The sequence shown here is derived from an EMBL/GenBank/DDBJ whole genome shotgun (WGS) entry which is preliminary data.</text>
</comment>
<reference evidence="2 3" key="1">
    <citation type="submission" date="2023-11" db="EMBL/GenBank/DDBJ databases">
        <title>Halocaridina rubra genome assembly.</title>
        <authorList>
            <person name="Smith C."/>
        </authorList>
    </citation>
    <scope>NUCLEOTIDE SEQUENCE [LARGE SCALE GENOMIC DNA]</scope>
    <source>
        <strain evidence="2">EP-1</strain>
        <tissue evidence="2">Whole</tissue>
    </source>
</reference>
<dbReference type="AlphaFoldDB" id="A0AAN8XEA2"/>
<evidence type="ECO:0000313" key="2">
    <source>
        <dbReference type="EMBL" id="KAK7082965.1"/>
    </source>
</evidence>
<keyword evidence="3" id="KW-1185">Reference proteome</keyword>
<feature type="region of interest" description="Disordered" evidence="1">
    <location>
        <begin position="1"/>
        <end position="83"/>
    </location>
</feature>
<dbReference type="Proteomes" id="UP001381693">
    <property type="component" value="Unassembled WGS sequence"/>
</dbReference>
<feature type="compositionally biased region" description="Polar residues" evidence="1">
    <location>
        <begin position="57"/>
        <end position="79"/>
    </location>
</feature>
<organism evidence="2 3">
    <name type="scientific">Halocaridina rubra</name>
    <name type="common">Hawaiian red shrimp</name>
    <dbReference type="NCBI Taxonomy" id="373956"/>
    <lineage>
        <taxon>Eukaryota</taxon>
        <taxon>Metazoa</taxon>
        <taxon>Ecdysozoa</taxon>
        <taxon>Arthropoda</taxon>
        <taxon>Crustacea</taxon>
        <taxon>Multicrustacea</taxon>
        <taxon>Malacostraca</taxon>
        <taxon>Eumalacostraca</taxon>
        <taxon>Eucarida</taxon>
        <taxon>Decapoda</taxon>
        <taxon>Pleocyemata</taxon>
        <taxon>Caridea</taxon>
        <taxon>Atyoidea</taxon>
        <taxon>Atyidae</taxon>
        <taxon>Halocaridina</taxon>
    </lineage>
</organism>
<gene>
    <name evidence="2" type="ORF">SK128_008319</name>
</gene>
<protein>
    <submittedName>
        <fullName evidence="2">Uncharacterized protein</fullName>
    </submittedName>
</protein>
<name>A0AAN8XEA2_HALRR</name>
<feature type="compositionally biased region" description="Low complexity" evidence="1">
    <location>
        <begin position="44"/>
        <end position="55"/>
    </location>
</feature>
<feature type="compositionally biased region" description="Basic and acidic residues" evidence="1">
    <location>
        <begin position="1"/>
        <end position="16"/>
    </location>
</feature>
<evidence type="ECO:0000313" key="3">
    <source>
        <dbReference type="Proteomes" id="UP001381693"/>
    </source>
</evidence>
<accession>A0AAN8XEA2</accession>
<sequence length="109" mass="11862">MVDDHDSSNNTDKDNKPVNLPNLSESGLLRIMTRGRGQAKCHRNGQPNNNTGGPPSTCLNNQNCQDREATNQGQNTAKSGDTCKQGFRNKCGRPVTEDNEALQCDSCNL</sequence>
<evidence type="ECO:0000256" key="1">
    <source>
        <dbReference type="SAM" id="MobiDB-lite"/>
    </source>
</evidence>